<dbReference type="EMBL" id="CAJHUC010001931">
    <property type="protein sequence ID" value="CAD7702736.1"/>
    <property type="molecule type" value="Genomic_DNA"/>
</dbReference>
<gene>
    <name evidence="1" type="ORF">OSTQU699_LOCUS8093</name>
</gene>
<dbReference type="PANTHER" id="PTHR19858">
    <property type="entry name" value="WD40 REPEAT PROTEIN"/>
    <property type="match status" value="1"/>
</dbReference>
<dbReference type="Proteomes" id="UP000708148">
    <property type="component" value="Unassembled WGS sequence"/>
</dbReference>
<dbReference type="OrthoDB" id="3142434at2759"/>
<dbReference type="Gene3D" id="2.130.10.10">
    <property type="entry name" value="YVTN repeat-like/Quinoprotein amine dehydrogenase"/>
    <property type="match status" value="1"/>
</dbReference>
<keyword evidence="2" id="KW-1185">Reference proteome</keyword>
<dbReference type="GO" id="GO:0000462">
    <property type="term" value="P:maturation of SSU-rRNA from tricistronic rRNA transcript (SSU-rRNA, 5.8S rRNA, LSU-rRNA)"/>
    <property type="evidence" value="ECO:0007669"/>
    <property type="project" value="TreeGrafter"/>
</dbReference>
<dbReference type="InterPro" id="IPR027145">
    <property type="entry name" value="PWP2"/>
</dbReference>
<dbReference type="InterPro" id="IPR011047">
    <property type="entry name" value="Quinoprotein_ADH-like_sf"/>
</dbReference>
<reference evidence="1" key="1">
    <citation type="submission" date="2020-12" db="EMBL/GenBank/DDBJ databases">
        <authorList>
            <person name="Iha C."/>
        </authorList>
    </citation>
    <scope>NUCLEOTIDE SEQUENCE</scope>
</reference>
<organism evidence="1 2">
    <name type="scientific">Ostreobium quekettii</name>
    <dbReference type="NCBI Taxonomy" id="121088"/>
    <lineage>
        <taxon>Eukaryota</taxon>
        <taxon>Viridiplantae</taxon>
        <taxon>Chlorophyta</taxon>
        <taxon>core chlorophytes</taxon>
        <taxon>Ulvophyceae</taxon>
        <taxon>TCBD clade</taxon>
        <taxon>Bryopsidales</taxon>
        <taxon>Ostreobineae</taxon>
        <taxon>Ostreobiaceae</taxon>
        <taxon>Ostreobium</taxon>
    </lineage>
</organism>
<comment type="caution">
    <text evidence="1">The sequence shown here is derived from an EMBL/GenBank/DDBJ whole genome shotgun (WGS) entry which is preliminary data.</text>
</comment>
<evidence type="ECO:0000313" key="1">
    <source>
        <dbReference type="EMBL" id="CAD7702736.1"/>
    </source>
</evidence>
<dbReference type="GO" id="GO:0034388">
    <property type="term" value="C:Pwp2p-containing subcomplex of 90S preribosome"/>
    <property type="evidence" value="ECO:0007669"/>
    <property type="project" value="TreeGrafter"/>
</dbReference>
<dbReference type="GO" id="GO:0032040">
    <property type="term" value="C:small-subunit processome"/>
    <property type="evidence" value="ECO:0007669"/>
    <property type="project" value="TreeGrafter"/>
</dbReference>
<dbReference type="Pfam" id="PF00400">
    <property type="entry name" value="WD40"/>
    <property type="match status" value="2"/>
</dbReference>
<dbReference type="PANTHER" id="PTHR19858:SF0">
    <property type="entry name" value="PERIODIC TRYPTOPHAN PROTEIN 2 HOMOLOG"/>
    <property type="match status" value="1"/>
</dbReference>
<proteinExistence type="predicted"/>
<dbReference type="SUPFAM" id="SSF50998">
    <property type="entry name" value="Quinoprotein alcohol dehydrogenase-like"/>
    <property type="match status" value="1"/>
</dbReference>
<evidence type="ECO:0000313" key="2">
    <source>
        <dbReference type="Proteomes" id="UP000708148"/>
    </source>
</evidence>
<dbReference type="GO" id="GO:0000028">
    <property type="term" value="P:ribosomal small subunit assembly"/>
    <property type="evidence" value="ECO:0007669"/>
    <property type="project" value="TreeGrafter"/>
</dbReference>
<feature type="non-terminal residue" evidence="1">
    <location>
        <position position="173"/>
    </location>
</feature>
<dbReference type="SMART" id="SM00320">
    <property type="entry name" value="WD40"/>
    <property type="match status" value="3"/>
</dbReference>
<dbReference type="InterPro" id="IPR001680">
    <property type="entry name" value="WD40_rpt"/>
</dbReference>
<dbReference type="InterPro" id="IPR015943">
    <property type="entry name" value="WD40/YVTN_repeat-like_dom_sf"/>
</dbReference>
<protein>
    <submittedName>
        <fullName evidence="1">Uncharacterized protein</fullName>
    </submittedName>
</protein>
<accession>A0A8S1J693</accession>
<name>A0A8S1J693_9CHLO</name>
<dbReference type="AlphaFoldDB" id="A0A8S1J693"/>
<sequence>MNYKFSNLLGAPYRGGNVLLSGNELLSPVGNRISVVDLAESTSRTLPFENGHQIRVLCLSPCGGLLLSIDEEGRCIVINKRRRALLHHVSFKGPVAAAKFSPDGRYVAVAVGRMLQVWKRPCLDKVVAPMELHRKFGGCYADITALDWTDDSFGIVVGSKDLTVRVHTVDNVQ</sequence>